<feature type="transmembrane region" description="Helical" evidence="10">
    <location>
        <begin position="177"/>
        <end position="197"/>
    </location>
</feature>
<evidence type="ECO:0000256" key="8">
    <source>
        <dbReference type="ARBA" id="ARBA00023170"/>
    </source>
</evidence>
<reference evidence="11" key="1">
    <citation type="journal article" date="2020" name="G3 (Bethesda)">
        <title>High-Quality Assemblies for Three Invasive Social Wasps from the &lt;i&gt;Vespula&lt;/i&gt; Genus.</title>
        <authorList>
            <person name="Harrop T.W.R."/>
            <person name="Guhlin J."/>
            <person name="McLaughlin G.M."/>
            <person name="Permina E."/>
            <person name="Stockwell P."/>
            <person name="Gilligan J."/>
            <person name="Le Lec M.F."/>
            <person name="Gruber M.A.M."/>
            <person name="Quinn O."/>
            <person name="Lovegrove M."/>
            <person name="Duncan E.J."/>
            <person name="Remnant E.J."/>
            <person name="Van Eeckhoven J."/>
            <person name="Graham B."/>
            <person name="Knapp R.A."/>
            <person name="Langford K.W."/>
            <person name="Kronenberg Z."/>
            <person name="Press M.O."/>
            <person name="Eacker S.M."/>
            <person name="Wilson-Rankin E.E."/>
            <person name="Purcell J."/>
            <person name="Lester P.J."/>
            <person name="Dearden P.K."/>
        </authorList>
    </citation>
    <scope>NUCLEOTIDE SEQUENCE</scope>
    <source>
        <strain evidence="11">Linc-1</strain>
    </source>
</reference>
<keyword evidence="6 10" id="KW-1133">Transmembrane helix</keyword>
<keyword evidence="12" id="KW-1185">Reference proteome</keyword>
<feature type="transmembrane region" description="Helical" evidence="10">
    <location>
        <begin position="294"/>
        <end position="316"/>
    </location>
</feature>
<comment type="caution">
    <text evidence="11">The sequence shown here is derived from an EMBL/GenBank/DDBJ whole genome shotgun (WGS) entry which is preliminary data.</text>
</comment>
<gene>
    <name evidence="11" type="ORF">HZH68_001064</name>
</gene>
<dbReference type="EMBL" id="JACSDZ010000001">
    <property type="protein sequence ID" value="KAF7418411.1"/>
    <property type="molecule type" value="Genomic_DNA"/>
</dbReference>
<evidence type="ECO:0000313" key="11">
    <source>
        <dbReference type="EMBL" id="KAF7418411.1"/>
    </source>
</evidence>
<evidence type="ECO:0000256" key="6">
    <source>
        <dbReference type="ARBA" id="ARBA00022989"/>
    </source>
</evidence>
<comment type="subcellular location">
    <subcellularLocation>
        <location evidence="1 10">Cell membrane</location>
        <topology evidence="1 10">Multi-pass membrane protein</topology>
    </subcellularLocation>
</comment>
<dbReference type="PANTHER" id="PTHR21137:SF35">
    <property type="entry name" value="ODORANT RECEPTOR 19A-RELATED"/>
    <property type="match status" value="1"/>
</dbReference>
<keyword evidence="2" id="KW-1003">Cell membrane</keyword>
<keyword evidence="4 10" id="KW-0812">Transmembrane</keyword>
<evidence type="ECO:0000256" key="3">
    <source>
        <dbReference type="ARBA" id="ARBA00022606"/>
    </source>
</evidence>
<evidence type="ECO:0000256" key="4">
    <source>
        <dbReference type="ARBA" id="ARBA00022692"/>
    </source>
</evidence>
<evidence type="ECO:0000256" key="10">
    <source>
        <dbReference type="RuleBase" id="RU351113"/>
    </source>
</evidence>
<keyword evidence="5 10" id="KW-0552">Olfaction</keyword>
<dbReference type="GO" id="GO:0004984">
    <property type="term" value="F:olfactory receptor activity"/>
    <property type="evidence" value="ECO:0007669"/>
    <property type="project" value="InterPro"/>
</dbReference>
<feature type="transmembrane region" description="Helical" evidence="10">
    <location>
        <begin position="125"/>
        <end position="156"/>
    </location>
</feature>
<dbReference type="GO" id="GO:0007165">
    <property type="term" value="P:signal transduction"/>
    <property type="evidence" value="ECO:0007669"/>
    <property type="project" value="UniProtKB-KW"/>
</dbReference>
<organism evidence="11 12">
    <name type="scientific">Vespula germanica</name>
    <name type="common">German yellow jacket</name>
    <name type="synonym">Paravespula germanica</name>
    <dbReference type="NCBI Taxonomy" id="30212"/>
    <lineage>
        <taxon>Eukaryota</taxon>
        <taxon>Metazoa</taxon>
        <taxon>Ecdysozoa</taxon>
        <taxon>Arthropoda</taxon>
        <taxon>Hexapoda</taxon>
        <taxon>Insecta</taxon>
        <taxon>Pterygota</taxon>
        <taxon>Neoptera</taxon>
        <taxon>Endopterygota</taxon>
        <taxon>Hymenoptera</taxon>
        <taxon>Apocrita</taxon>
        <taxon>Aculeata</taxon>
        <taxon>Vespoidea</taxon>
        <taxon>Vespidae</taxon>
        <taxon>Vespinae</taxon>
        <taxon>Vespula</taxon>
    </lineage>
</organism>
<keyword evidence="9 10" id="KW-0807">Transducer</keyword>
<evidence type="ECO:0000256" key="2">
    <source>
        <dbReference type="ARBA" id="ARBA00022475"/>
    </source>
</evidence>
<dbReference type="Proteomes" id="UP000617340">
    <property type="component" value="Unassembled WGS sequence"/>
</dbReference>
<dbReference type="InterPro" id="IPR004117">
    <property type="entry name" value="7tm6_olfct_rcpt"/>
</dbReference>
<keyword evidence="3 10" id="KW-0716">Sensory transduction</keyword>
<keyword evidence="8 10" id="KW-0675">Receptor</keyword>
<feature type="transmembrane region" description="Helical" evidence="10">
    <location>
        <begin position="376"/>
        <end position="394"/>
    </location>
</feature>
<accession>A0A834U6H3</accession>
<evidence type="ECO:0000313" key="12">
    <source>
        <dbReference type="Proteomes" id="UP000617340"/>
    </source>
</evidence>
<dbReference type="GO" id="GO:0005549">
    <property type="term" value="F:odorant binding"/>
    <property type="evidence" value="ECO:0007669"/>
    <property type="project" value="InterPro"/>
</dbReference>
<feature type="transmembrane region" description="Helical" evidence="10">
    <location>
        <begin position="31"/>
        <end position="53"/>
    </location>
</feature>
<dbReference type="AlphaFoldDB" id="A0A834U6H3"/>
<comment type="similarity">
    <text evidence="10">Belongs to the insect chemoreceptor superfamily. Heteromeric odorant receptor channel (TC 1.A.69) family.</text>
</comment>
<dbReference type="GO" id="GO:0005886">
    <property type="term" value="C:plasma membrane"/>
    <property type="evidence" value="ECO:0007669"/>
    <property type="project" value="UniProtKB-SubCell"/>
</dbReference>
<feature type="transmembrane region" description="Helical" evidence="10">
    <location>
        <begin position="268"/>
        <end position="287"/>
    </location>
</feature>
<keyword evidence="7 10" id="KW-0472">Membrane</keyword>
<evidence type="ECO:0000256" key="7">
    <source>
        <dbReference type="ARBA" id="ARBA00023136"/>
    </source>
</evidence>
<proteinExistence type="inferred from homology"/>
<dbReference type="Pfam" id="PF02949">
    <property type="entry name" value="7tm_6"/>
    <property type="match status" value="1"/>
</dbReference>
<sequence length="395" mass="46130">MNFLETHCFSPHRICLSLTGLWPYTKTKWKLIGTLLINFILINIPISLILNVICISVEHYNIKLISAILWYFLIYLYYALSYYNNFFKLSKIRKLLTRINRDWCERGGTKEFKIMKQYAEESRTYMILMIIINYASLSANVFIPATPFILDIFYPLNETRPRLFPFPVKFLIDTQKYYYFLLIVTYISVSLLLLAGISHYAFCLSFVQHACGMYMVVGNMLENLFDNKKFDNSKLEDESYPKIVQSIKYHKEALKFSADLNSLYETTYFFMLILGPFLMGCGFIQILQDDAFTIENLAGSIVITINIICNLIVIYWNCYLGQKIIDHSVLLVDKAYSTPWYMLSVRSQILFKFIIMRSMRTSYLSLGKFSILSVKFFASLIQTALSYATVVNSIR</sequence>
<evidence type="ECO:0000256" key="9">
    <source>
        <dbReference type="ARBA" id="ARBA00023224"/>
    </source>
</evidence>
<dbReference type="PANTHER" id="PTHR21137">
    <property type="entry name" value="ODORANT RECEPTOR"/>
    <property type="match status" value="1"/>
</dbReference>
<protein>
    <recommendedName>
        <fullName evidence="10">Odorant receptor</fullName>
    </recommendedName>
</protein>
<evidence type="ECO:0000256" key="1">
    <source>
        <dbReference type="ARBA" id="ARBA00004651"/>
    </source>
</evidence>
<name>A0A834U6H3_VESGE</name>
<feature type="transmembrane region" description="Helical" evidence="10">
    <location>
        <begin position="60"/>
        <end position="80"/>
    </location>
</feature>
<evidence type="ECO:0000256" key="5">
    <source>
        <dbReference type="ARBA" id="ARBA00022725"/>
    </source>
</evidence>